<dbReference type="OrthoDB" id="4368687at2759"/>
<dbReference type="Gene3D" id="3.60.10.10">
    <property type="entry name" value="Endonuclease/exonuclease/phosphatase"/>
    <property type="match status" value="1"/>
</dbReference>
<dbReference type="AlphaFoldDB" id="A0A0D2CZ78"/>
<dbReference type="HOGENOM" id="CLU_839466_0_0_1"/>
<keyword evidence="3" id="KW-1185">Reference proteome</keyword>
<name>A0A0D2CZ78_9EURO</name>
<dbReference type="Pfam" id="PF14529">
    <property type="entry name" value="Exo_endo_phos_2"/>
    <property type="match status" value="1"/>
</dbReference>
<protein>
    <recommendedName>
        <fullName evidence="1">Endonuclease/exonuclease/phosphatase domain-containing protein</fullName>
    </recommendedName>
</protein>
<dbReference type="GO" id="GO:0003824">
    <property type="term" value="F:catalytic activity"/>
    <property type="evidence" value="ECO:0007669"/>
    <property type="project" value="InterPro"/>
</dbReference>
<reference evidence="2 3" key="1">
    <citation type="submission" date="2015-01" db="EMBL/GenBank/DDBJ databases">
        <title>The Genome Sequence of Exophiala oligosperma CBS72588.</title>
        <authorList>
            <consortium name="The Broad Institute Genomics Platform"/>
            <person name="Cuomo C."/>
            <person name="de Hoog S."/>
            <person name="Gorbushina A."/>
            <person name="Stielow B."/>
            <person name="Teixiera M."/>
            <person name="Abouelleil A."/>
            <person name="Chapman S.B."/>
            <person name="Priest M."/>
            <person name="Young S.K."/>
            <person name="Wortman J."/>
            <person name="Nusbaum C."/>
            <person name="Birren B."/>
        </authorList>
    </citation>
    <scope>NUCLEOTIDE SEQUENCE [LARGE SCALE GENOMIC DNA]</scope>
    <source>
        <strain evidence="2 3">CBS 72588</strain>
    </source>
</reference>
<organism evidence="2 3">
    <name type="scientific">Exophiala oligosperma</name>
    <dbReference type="NCBI Taxonomy" id="215243"/>
    <lineage>
        <taxon>Eukaryota</taxon>
        <taxon>Fungi</taxon>
        <taxon>Dikarya</taxon>
        <taxon>Ascomycota</taxon>
        <taxon>Pezizomycotina</taxon>
        <taxon>Eurotiomycetes</taxon>
        <taxon>Chaetothyriomycetidae</taxon>
        <taxon>Chaetothyriales</taxon>
        <taxon>Herpotrichiellaceae</taxon>
        <taxon>Exophiala</taxon>
    </lineage>
</organism>
<evidence type="ECO:0000259" key="1">
    <source>
        <dbReference type="Pfam" id="PF14529"/>
    </source>
</evidence>
<proteinExistence type="predicted"/>
<dbReference type="VEuPathDB" id="FungiDB:PV06_11389"/>
<dbReference type="SUPFAM" id="SSF56219">
    <property type="entry name" value="DNase I-like"/>
    <property type="match status" value="1"/>
</dbReference>
<dbReference type="InterPro" id="IPR005135">
    <property type="entry name" value="Endo/exonuclease/phosphatase"/>
</dbReference>
<feature type="domain" description="Endonuclease/exonuclease/phosphatase" evidence="1">
    <location>
        <begin position="216"/>
        <end position="292"/>
    </location>
</feature>
<dbReference type="RefSeq" id="XP_016256554.1">
    <property type="nucleotide sequence ID" value="XM_016413054.1"/>
</dbReference>
<dbReference type="InterPro" id="IPR036691">
    <property type="entry name" value="Endo/exonu/phosph_ase_sf"/>
</dbReference>
<evidence type="ECO:0000313" key="3">
    <source>
        <dbReference type="Proteomes" id="UP000053342"/>
    </source>
</evidence>
<dbReference type="Proteomes" id="UP000053342">
    <property type="component" value="Unassembled WGS sequence"/>
</dbReference>
<dbReference type="GeneID" id="27363463"/>
<sequence length="331" mass="37071">MYGSVVMLLTHQHEADALLARGIMHVGGEMAYTRPYERRHTPTGCYKCHQYGHQEARCQSPQVVCGRSAPPTVCDARPVKGHTRRLIGRVHGTWSCFAGSILCNVMVRPLRVLQANLGKRPGVQHSLMNDEGLQNHGLLMIMEPACFTRDDGRVIAPPSRHLSWEQILPTKIAVGTRFLIRSVVYASAERQARSVPVALPDISAIQFQLDGRLSLAISVYLPPADARVLQITARLIREAVRRHGIGRELIVTGDFNRHDQLWGGDEIGATPRQGEAQEILDLMDDLDLHLLLPRRFIACLQQRVQVNMTEQACVEALSGLRAYYKVRVPRF</sequence>
<gene>
    <name evidence="2" type="ORF">PV06_11389</name>
</gene>
<evidence type="ECO:0000313" key="2">
    <source>
        <dbReference type="EMBL" id="KIW36338.1"/>
    </source>
</evidence>
<dbReference type="STRING" id="215243.A0A0D2CZ78"/>
<accession>A0A0D2CZ78</accession>
<dbReference type="EMBL" id="KN847361">
    <property type="protein sequence ID" value="KIW36338.1"/>
    <property type="molecule type" value="Genomic_DNA"/>
</dbReference>